<evidence type="ECO:0000256" key="3">
    <source>
        <dbReference type="ARBA" id="ARBA00020557"/>
    </source>
</evidence>
<keyword evidence="15 18" id="KW-0496">Mitochondrion</keyword>
<keyword evidence="8" id="KW-0479">Metal-binding</keyword>
<evidence type="ECO:0000256" key="13">
    <source>
        <dbReference type="ARBA" id="ARBA00023054"/>
    </source>
</evidence>
<evidence type="ECO:0000256" key="1">
    <source>
        <dbReference type="ARBA" id="ARBA00004434"/>
    </source>
</evidence>
<dbReference type="InterPro" id="IPR033122">
    <property type="entry name" value="LETM1-like_RBD"/>
</dbReference>
<evidence type="ECO:0000256" key="4">
    <source>
        <dbReference type="ARBA" id="ARBA00022448"/>
    </source>
</evidence>
<keyword evidence="9" id="KW-0999">Mitochondrion inner membrane</keyword>
<dbReference type="InterPro" id="IPR011992">
    <property type="entry name" value="EF-hand-dom_pair"/>
</dbReference>
<evidence type="ECO:0000256" key="14">
    <source>
        <dbReference type="ARBA" id="ARBA00023065"/>
    </source>
</evidence>
<keyword evidence="24" id="KW-1185">Reference proteome</keyword>
<dbReference type="InterPro" id="IPR002048">
    <property type="entry name" value="EF_hand_dom"/>
</dbReference>
<dbReference type="PROSITE" id="PS50222">
    <property type="entry name" value="EF_HAND_2"/>
    <property type="match status" value="1"/>
</dbReference>
<evidence type="ECO:0000313" key="24">
    <source>
        <dbReference type="Proteomes" id="UP001642540"/>
    </source>
</evidence>
<dbReference type="InterPro" id="IPR018247">
    <property type="entry name" value="EF_Hand_1_Ca_BS"/>
</dbReference>
<dbReference type="InterPro" id="IPR044202">
    <property type="entry name" value="LETM1/MDM38-like"/>
</dbReference>
<gene>
    <name evidence="23" type="ORF">ODALV1_LOCUS5085</name>
</gene>
<evidence type="ECO:0000256" key="18">
    <source>
        <dbReference type="PROSITE-ProRule" id="PRU01094"/>
    </source>
</evidence>
<feature type="domain" description="EF-hand" evidence="21">
    <location>
        <begin position="666"/>
        <end position="701"/>
    </location>
</feature>
<dbReference type="InterPro" id="IPR059005">
    <property type="entry name" value="LETM1_C"/>
</dbReference>
<keyword evidence="14" id="KW-0406">Ion transport</keyword>
<keyword evidence="6" id="KW-0109">Calcium transport</keyword>
<evidence type="ECO:0000256" key="5">
    <source>
        <dbReference type="ARBA" id="ARBA00022449"/>
    </source>
</evidence>
<keyword evidence="5" id="KW-0050">Antiport</keyword>
<evidence type="ECO:0000256" key="11">
    <source>
        <dbReference type="ARBA" id="ARBA00022946"/>
    </source>
</evidence>
<dbReference type="Pfam" id="PF07766">
    <property type="entry name" value="LETM1_RBD"/>
    <property type="match status" value="1"/>
</dbReference>
<comment type="subcellular location">
    <subcellularLocation>
        <location evidence="1">Mitochondrion inner membrane</location>
        <topology evidence="1">Single-pass membrane protein</topology>
    </subcellularLocation>
</comment>
<comment type="similarity">
    <text evidence="2">Belongs to the LETM1 family.</text>
</comment>
<feature type="transmembrane region" description="Helical" evidence="20">
    <location>
        <begin position="192"/>
        <end position="214"/>
    </location>
</feature>
<keyword evidence="10" id="KW-0106">Calcium</keyword>
<keyword evidence="4" id="KW-0813">Transport</keyword>
<accession>A0ABP1PY31</accession>
<feature type="coiled-coil region" evidence="19">
    <location>
        <begin position="450"/>
        <end position="487"/>
    </location>
</feature>
<evidence type="ECO:0000256" key="16">
    <source>
        <dbReference type="ARBA" id="ARBA00023136"/>
    </source>
</evidence>
<keyword evidence="13 19" id="KW-0175">Coiled coil</keyword>
<evidence type="ECO:0000256" key="19">
    <source>
        <dbReference type="SAM" id="Coils"/>
    </source>
</evidence>
<keyword evidence="11" id="KW-0809">Transit peptide</keyword>
<evidence type="ECO:0000256" key="12">
    <source>
        <dbReference type="ARBA" id="ARBA00022989"/>
    </source>
</evidence>
<evidence type="ECO:0000256" key="15">
    <source>
        <dbReference type="ARBA" id="ARBA00023128"/>
    </source>
</evidence>
<dbReference type="PANTHER" id="PTHR14009">
    <property type="entry name" value="LEUCINE ZIPPER-EF-HAND CONTAINING TRANSMEMBRANE PROTEIN"/>
    <property type="match status" value="1"/>
</dbReference>
<evidence type="ECO:0000256" key="8">
    <source>
        <dbReference type="ARBA" id="ARBA00022723"/>
    </source>
</evidence>
<keyword evidence="7 20" id="KW-0812">Transmembrane</keyword>
<evidence type="ECO:0000256" key="10">
    <source>
        <dbReference type="ARBA" id="ARBA00022837"/>
    </source>
</evidence>
<keyword evidence="16 20" id="KW-0472">Membrane</keyword>
<dbReference type="EMBL" id="CAXLJM020000015">
    <property type="protein sequence ID" value="CAL8082001.1"/>
    <property type="molecule type" value="Genomic_DNA"/>
</dbReference>
<dbReference type="PROSITE" id="PS51758">
    <property type="entry name" value="LETM1_RBD"/>
    <property type="match status" value="1"/>
</dbReference>
<evidence type="ECO:0000259" key="21">
    <source>
        <dbReference type="PROSITE" id="PS50222"/>
    </source>
</evidence>
<evidence type="ECO:0000256" key="20">
    <source>
        <dbReference type="SAM" id="Phobius"/>
    </source>
</evidence>
<evidence type="ECO:0000256" key="9">
    <source>
        <dbReference type="ARBA" id="ARBA00022792"/>
    </source>
</evidence>
<protein>
    <recommendedName>
        <fullName evidence="3">Mitochondrial proton/calcium exchanger protein</fullName>
    </recommendedName>
    <alternativeName>
        <fullName evidence="17">Leucine zipper-EF-hand-containing transmembrane protein 1</fullName>
    </alternativeName>
</protein>
<evidence type="ECO:0000256" key="7">
    <source>
        <dbReference type="ARBA" id="ARBA00022692"/>
    </source>
</evidence>
<feature type="coiled-coil region" evidence="19">
    <location>
        <begin position="570"/>
        <end position="636"/>
    </location>
</feature>
<reference evidence="23 24" key="1">
    <citation type="submission" date="2024-08" db="EMBL/GenBank/DDBJ databases">
        <authorList>
            <person name="Cucini C."/>
            <person name="Frati F."/>
        </authorList>
    </citation>
    <scope>NUCLEOTIDE SEQUENCE [LARGE SCALE GENOMIC DNA]</scope>
</reference>
<dbReference type="Proteomes" id="UP001642540">
    <property type="component" value="Unassembled WGS sequence"/>
</dbReference>
<evidence type="ECO:0000259" key="22">
    <source>
        <dbReference type="PROSITE" id="PS51758"/>
    </source>
</evidence>
<dbReference type="Pfam" id="PF26561">
    <property type="entry name" value="LETM1_C"/>
    <property type="match status" value="1"/>
</dbReference>
<feature type="domain" description="Letm1 RBD" evidence="22">
    <location>
        <begin position="237"/>
        <end position="438"/>
    </location>
</feature>
<evidence type="ECO:0000256" key="2">
    <source>
        <dbReference type="ARBA" id="ARBA00009584"/>
    </source>
</evidence>
<organism evidence="23 24">
    <name type="scientific">Orchesella dallaii</name>
    <dbReference type="NCBI Taxonomy" id="48710"/>
    <lineage>
        <taxon>Eukaryota</taxon>
        <taxon>Metazoa</taxon>
        <taxon>Ecdysozoa</taxon>
        <taxon>Arthropoda</taxon>
        <taxon>Hexapoda</taxon>
        <taxon>Collembola</taxon>
        <taxon>Entomobryomorpha</taxon>
        <taxon>Entomobryoidea</taxon>
        <taxon>Orchesellidae</taxon>
        <taxon>Orchesellinae</taxon>
        <taxon>Orchesella</taxon>
    </lineage>
</organism>
<name>A0ABP1PY31_9HEXA</name>
<proteinExistence type="inferred from homology"/>
<dbReference type="PROSITE" id="PS00018">
    <property type="entry name" value="EF_HAND_1"/>
    <property type="match status" value="1"/>
</dbReference>
<evidence type="ECO:0000256" key="6">
    <source>
        <dbReference type="ARBA" id="ARBA00022568"/>
    </source>
</evidence>
<comment type="caution">
    <text evidence="23">The sequence shown here is derived from an EMBL/GenBank/DDBJ whole genome shotgun (WGS) entry which is preliminary data.</text>
</comment>
<dbReference type="SUPFAM" id="SSF47473">
    <property type="entry name" value="EF-hand"/>
    <property type="match status" value="1"/>
</dbReference>
<evidence type="ECO:0000256" key="17">
    <source>
        <dbReference type="ARBA" id="ARBA00031360"/>
    </source>
</evidence>
<dbReference type="PANTHER" id="PTHR14009:SF1">
    <property type="entry name" value="MITOCHONDRIAL PROTON_CALCIUM EXCHANGER PROTEIN"/>
    <property type="match status" value="1"/>
</dbReference>
<keyword evidence="12 20" id="KW-1133">Transmembrane helix</keyword>
<evidence type="ECO:0000313" key="23">
    <source>
        <dbReference type="EMBL" id="CAL8082001.1"/>
    </source>
</evidence>
<sequence>MISVLAKSRVVRPASYGNLIRLALFRYNVNSSSVRWYYGASGVNRCFHRHQPNQFFHRSNQLNNYRTNHIPLIYLDSHPPPLVVNSLVRYIHSSEPLGDGEGNTGKKASSKVEETVMVLEKELEKQKQAPVPAVKRPLYKRIQDEILHYYHGFRLLFIDMRISATLIWRVLNGKSLSRREYKQLIRTTSDMFRLVPFSVFIIIPFMELLLPFFIKLFPGMLPSTFQSAKDRESKMKAEFKVKLEMAKFLQQTLDDMAPQAKGRSSEDAKDFSLFIEKIRTTGAEVTTEEILKFSKLFEDEITLDSLSRPQLLALSRVLEIPAIGTTTMLRFQLRMRLRTLAIDDKSIEREGIDALDLPELQNACKARGMRAVGVPEDRLRRQLDQWLTLSLREKVPASLLLLTRAMYLSETLAPTQQLQATLQALPDSAALQTKAAIGEREGKIDHKTRIELIKEEERKIREERQEAKKEKELKEELEAAKKEILLEAEPAEPEFVGPTPAESRADAPPFATHLGPTSYYPPEDDHSVSSVISRILIRKAAPLPSYDDKITADDFDAIEVAIEKLGKKKMIIEKEELKDLKEEMSDYKEDVEKLEQVAEQDFKIKVRESKGARRLFNKLNNMVSKLEKRVETVDVEETKTQFQKQLVATEELMSAVRLLKDVQDPDKLARITSVLSKLDDDSDGKIELDDLVKVLDVVGREHVDMSSKQLEEVVNMLAKEEFLEEKKAEVQTKPK</sequence>